<dbReference type="EMBL" id="JASSZA010000021">
    <property type="protein sequence ID" value="KAK2085150.1"/>
    <property type="molecule type" value="Genomic_DNA"/>
</dbReference>
<sequence>AKQRAEPAAWWEFGKAVRTMGFLGISTLVAQPALVPTSRTQENGSLTFPPL</sequence>
<protein>
    <submittedName>
        <fullName evidence="1">Uncharacterized protein</fullName>
    </submittedName>
</protein>
<evidence type="ECO:0000313" key="1">
    <source>
        <dbReference type="EMBL" id="KAK2085150.1"/>
    </source>
</evidence>
<name>A0ABQ9TKV6_SAGOE</name>
<feature type="non-terminal residue" evidence="1">
    <location>
        <position position="1"/>
    </location>
</feature>
<evidence type="ECO:0000313" key="2">
    <source>
        <dbReference type="Proteomes" id="UP001266305"/>
    </source>
</evidence>
<accession>A0ABQ9TKV6</accession>
<proteinExistence type="predicted"/>
<comment type="caution">
    <text evidence="1">The sequence shown here is derived from an EMBL/GenBank/DDBJ whole genome shotgun (WGS) entry which is preliminary data.</text>
</comment>
<organism evidence="1 2">
    <name type="scientific">Saguinus oedipus</name>
    <name type="common">Cotton-top tamarin</name>
    <name type="synonym">Oedipomidas oedipus</name>
    <dbReference type="NCBI Taxonomy" id="9490"/>
    <lineage>
        <taxon>Eukaryota</taxon>
        <taxon>Metazoa</taxon>
        <taxon>Chordata</taxon>
        <taxon>Craniata</taxon>
        <taxon>Vertebrata</taxon>
        <taxon>Euteleostomi</taxon>
        <taxon>Mammalia</taxon>
        <taxon>Eutheria</taxon>
        <taxon>Euarchontoglires</taxon>
        <taxon>Primates</taxon>
        <taxon>Haplorrhini</taxon>
        <taxon>Platyrrhini</taxon>
        <taxon>Cebidae</taxon>
        <taxon>Callitrichinae</taxon>
        <taxon>Saguinus</taxon>
    </lineage>
</organism>
<keyword evidence="2" id="KW-1185">Reference proteome</keyword>
<feature type="non-terminal residue" evidence="1">
    <location>
        <position position="51"/>
    </location>
</feature>
<gene>
    <name evidence="1" type="ORF">P7K49_036450</name>
</gene>
<dbReference type="Proteomes" id="UP001266305">
    <property type="component" value="Unassembled WGS sequence"/>
</dbReference>
<reference evidence="1 2" key="1">
    <citation type="submission" date="2023-05" db="EMBL/GenBank/DDBJ databases">
        <title>B98-5 Cell Line De Novo Hybrid Assembly: An Optical Mapping Approach.</title>
        <authorList>
            <person name="Kananen K."/>
            <person name="Auerbach J.A."/>
            <person name="Kautto E."/>
            <person name="Blachly J.S."/>
        </authorList>
    </citation>
    <scope>NUCLEOTIDE SEQUENCE [LARGE SCALE GENOMIC DNA]</scope>
    <source>
        <strain evidence="1">B95-8</strain>
        <tissue evidence="1">Cell line</tissue>
    </source>
</reference>